<dbReference type="Proteomes" id="UP000700334">
    <property type="component" value="Unassembled WGS sequence"/>
</dbReference>
<proteinExistence type="predicted"/>
<evidence type="ECO:0000256" key="1">
    <source>
        <dbReference type="SAM" id="MobiDB-lite"/>
    </source>
</evidence>
<reference evidence="3" key="1">
    <citation type="journal article" date="2021" name="Evol. Appl.">
        <title>The genome of the Pyrenean desman and the effects of bottlenecks and inbreeding on the genomic landscape of an endangered species.</title>
        <authorList>
            <person name="Escoda L."/>
            <person name="Castresana J."/>
        </authorList>
    </citation>
    <scope>NUCLEOTIDE SEQUENCE</scope>
    <source>
        <strain evidence="3">IBE-C5619</strain>
    </source>
</reference>
<dbReference type="SUPFAM" id="SSF81383">
    <property type="entry name" value="F-box domain"/>
    <property type="match status" value="1"/>
</dbReference>
<dbReference type="CDD" id="cd22093">
    <property type="entry name" value="F-box_FBXO15"/>
    <property type="match status" value="1"/>
</dbReference>
<dbReference type="EMBL" id="JAGFMF010012294">
    <property type="protein sequence ID" value="KAG8504377.1"/>
    <property type="molecule type" value="Genomic_DNA"/>
</dbReference>
<dbReference type="InterPro" id="IPR036047">
    <property type="entry name" value="F-box-like_dom_sf"/>
</dbReference>
<dbReference type="PANTHER" id="PTHR46731">
    <property type="entry name" value="F-BOX ONLY PROTEIN 15"/>
    <property type="match status" value="1"/>
</dbReference>
<feature type="compositionally biased region" description="Gly residues" evidence="1">
    <location>
        <begin position="161"/>
        <end position="172"/>
    </location>
</feature>
<evidence type="ECO:0000259" key="2">
    <source>
        <dbReference type="PROSITE" id="PS50181"/>
    </source>
</evidence>
<feature type="domain" description="F-box" evidence="2">
    <location>
        <begin position="249"/>
        <end position="289"/>
    </location>
</feature>
<keyword evidence="4" id="KW-1185">Reference proteome</keyword>
<dbReference type="Pfam" id="PF12937">
    <property type="entry name" value="F-box-like"/>
    <property type="match status" value="1"/>
</dbReference>
<dbReference type="Gene3D" id="1.20.1280.50">
    <property type="match status" value="1"/>
</dbReference>
<gene>
    <name evidence="3" type="ORF">J0S82_015093</name>
</gene>
<evidence type="ECO:0000313" key="3">
    <source>
        <dbReference type="EMBL" id="KAG8504377.1"/>
    </source>
</evidence>
<dbReference type="AlphaFoldDB" id="A0A8J5ZMH6"/>
<sequence length="289" mass="30892">MGHTSKLPFRFVTHIKALAPMPGSQSAWAHRTPALIAAAGKIVTDYIPHSAKRVGAFATSQTPREGRLRMRCHSGVRASGQAGPSKFLEQLPETLEKRLGAPPVPRYCARAAMLCGRGSDEAPPARCARPFPWVSMATGRGRLLQQHWRGLLAQHLPRGGLGAARGSAGQGAGPRKEPATTLGAGRAPRARGQSPFRNAGSSAVSLDRTVPNLPRVPPSCRYTRLPRIIENLPCALPGTAAAFPCHFSPLPPPSMPAEILLKILSYLDAVALLCAGCVNRRFYRLASDK</sequence>
<comment type="caution">
    <text evidence="3">The sequence shown here is derived from an EMBL/GenBank/DDBJ whole genome shotgun (WGS) entry which is preliminary data.</text>
</comment>
<protein>
    <submittedName>
        <fullName evidence="3">F-box only protein 15</fullName>
    </submittedName>
</protein>
<feature type="region of interest" description="Disordered" evidence="1">
    <location>
        <begin position="161"/>
        <end position="203"/>
    </location>
</feature>
<name>A0A8J5ZMH6_GALPY</name>
<dbReference type="PROSITE" id="PS50181">
    <property type="entry name" value="FBOX"/>
    <property type="match status" value="1"/>
</dbReference>
<accession>A0A8J5ZMH6</accession>
<evidence type="ECO:0000313" key="4">
    <source>
        <dbReference type="Proteomes" id="UP000700334"/>
    </source>
</evidence>
<dbReference type="GO" id="GO:0019005">
    <property type="term" value="C:SCF ubiquitin ligase complex"/>
    <property type="evidence" value="ECO:0007669"/>
    <property type="project" value="TreeGrafter"/>
</dbReference>
<dbReference type="PANTHER" id="PTHR46731:SF1">
    <property type="entry name" value="F-BOX ONLY PROTEIN 15"/>
    <property type="match status" value="1"/>
</dbReference>
<organism evidence="3 4">
    <name type="scientific">Galemys pyrenaicus</name>
    <name type="common">Iberian desman</name>
    <name type="synonym">Pyrenean desman</name>
    <dbReference type="NCBI Taxonomy" id="202257"/>
    <lineage>
        <taxon>Eukaryota</taxon>
        <taxon>Metazoa</taxon>
        <taxon>Chordata</taxon>
        <taxon>Craniata</taxon>
        <taxon>Vertebrata</taxon>
        <taxon>Euteleostomi</taxon>
        <taxon>Mammalia</taxon>
        <taxon>Eutheria</taxon>
        <taxon>Laurasiatheria</taxon>
        <taxon>Eulipotyphla</taxon>
        <taxon>Talpidae</taxon>
        <taxon>Galemys</taxon>
    </lineage>
</organism>
<dbReference type="OrthoDB" id="3219396at2759"/>
<dbReference type="InterPro" id="IPR001810">
    <property type="entry name" value="F-box_dom"/>
</dbReference>